<evidence type="ECO:0008006" key="4">
    <source>
        <dbReference type="Google" id="ProtNLM"/>
    </source>
</evidence>
<sequence length="266" mass="28533">MRTFFITLTIALLATGCSRADSASTDTRAGTPSIKEARSPTLPASYSALRKRLLLDGWLPLQNAGCAEDAGRPLACNRWLELQRCDADGRCSMAWGDAAGRLVMEVQVSGMPTRDGGEVRTADLKLIGSQQAPVADAPSDAPTCPGTDFATFLPAFAAQSAVRQAFTAPLVRAKVLISDGDGDRTETVYVRGNRPDVFDVVYRGGAFHHVGVDGIDPAPLPLDIRQPSANLREVSYLYGSSEGRGFRFRLRDGCWYLTGNPQPTGP</sequence>
<keyword evidence="1" id="KW-0732">Signal</keyword>
<evidence type="ECO:0000313" key="3">
    <source>
        <dbReference type="Proteomes" id="UP001620460"/>
    </source>
</evidence>
<name>A0ABW8JXL4_9GAMM</name>
<evidence type="ECO:0000313" key="2">
    <source>
        <dbReference type="EMBL" id="MFK2905911.1"/>
    </source>
</evidence>
<feature type="signal peptide" evidence="1">
    <location>
        <begin position="1"/>
        <end position="20"/>
    </location>
</feature>
<reference evidence="2 3" key="1">
    <citation type="submission" date="2020-10" db="EMBL/GenBank/DDBJ databases">
        <title>Phylogeny of dyella-like bacteria.</title>
        <authorList>
            <person name="Fu J."/>
        </authorList>
    </citation>
    <scope>NUCLEOTIDE SEQUENCE [LARGE SCALE GENOMIC DNA]</scope>
    <source>
        <strain evidence="2 3">Gsoil3046</strain>
    </source>
</reference>
<gene>
    <name evidence="2" type="ORF">ISP17_18265</name>
</gene>
<dbReference type="Proteomes" id="UP001620460">
    <property type="component" value="Unassembled WGS sequence"/>
</dbReference>
<feature type="chain" id="PRO_5046874717" description="Lipoprotein" evidence="1">
    <location>
        <begin position="21"/>
        <end position="266"/>
    </location>
</feature>
<organism evidence="2 3">
    <name type="scientific">Dyella ginsengisoli</name>
    <dbReference type="NCBI Taxonomy" id="363848"/>
    <lineage>
        <taxon>Bacteria</taxon>
        <taxon>Pseudomonadati</taxon>
        <taxon>Pseudomonadota</taxon>
        <taxon>Gammaproteobacteria</taxon>
        <taxon>Lysobacterales</taxon>
        <taxon>Rhodanobacteraceae</taxon>
        <taxon>Dyella</taxon>
    </lineage>
</organism>
<comment type="caution">
    <text evidence="2">The sequence shown here is derived from an EMBL/GenBank/DDBJ whole genome shotgun (WGS) entry which is preliminary data.</text>
</comment>
<dbReference type="RefSeq" id="WP_404635765.1">
    <property type="nucleotide sequence ID" value="NZ_JADIKM010000006.1"/>
</dbReference>
<keyword evidence="3" id="KW-1185">Reference proteome</keyword>
<evidence type="ECO:0000256" key="1">
    <source>
        <dbReference type="SAM" id="SignalP"/>
    </source>
</evidence>
<protein>
    <recommendedName>
        <fullName evidence="4">Lipoprotein</fullName>
    </recommendedName>
</protein>
<dbReference type="EMBL" id="JADIKM010000006">
    <property type="protein sequence ID" value="MFK2905911.1"/>
    <property type="molecule type" value="Genomic_DNA"/>
</dbReference>
<dbReference type="PROSITE" id="PS51257">
    <property type="entry name" value="PROKAR_LIPOPROTEIN"/>
    <property type="match status" value="1"/>
</dbReference>
<proteinExistence type="predicted"/>
<accession>A0ABW8JXL4</accession>